<dbReference type="Proteomes" id="UP000299102">
    <property type="component" value="Unassembled WGS sequence"/>
</dbReference>
<protein>
    <submittedName>
        <fullName evidence="2">Uncharacterized protein</fullName>
    </submittedName>
</protein>
<evidence type="ECO:0000313" key="3">
    <source>
        <dbReference type="Proteomes" id="UP000299102"/>
    </source>
</evidence>
<name>A0A4C1SWJ0_EUMVA</name>
<dbReference type="EMBL" id="BGZK01000019">
    <property type="protein sequence ID" value="GBP05677.1"/>
    <property type="molecule type" value="Genomic_DNA"/>
</dbReference>
<keyword evidence="3" id="KW-1185">Reference proteome</keyword>
<feature type="region of interest" description="Disordered" evidence="1">
    <location>
        <begin position="185"/>
        <end position="214"/>
    </location>
</feature>
<evidence type="ECO:0000256" key="1">
    <source>
        <dbReference type="SAM" id="MobiDB-lite"/>
    </source>
</evidence>
<proteinExistence type="predicted"/>
<reference evidence="2 3" key="1">
    <citation type="journal article" date="2019" name="Commun. Biol.">
        <title>The bagworm genome reveals a unique fibroin gene that provides high tensile strength.</title>
        <authorList>
            <person name="Kono N."/>
            <person name="Nakamura H."/>
            <person name="Ohtoshi R."/>
            <person name="Tomita M."/>
            <person name="Numata K."/>
            <person name="Arakawa K."/>
        </authorList>
    </citation>
    <scope>NUCLEOTIDE SEQUENCE [LARGE SCALE GENOMIC DNA]</scope>
</reference>
<comment type="caution">
    <text evidence="2">The sequence shown here is derived from an EMBL/GenBank/DDBJ whole genome shotgun (WGS) entry which is preliminary data.</text>
</comment>
<gene>
    <name evidence="2" type="ORF">EVAR_5023_1</name>
</gene>
<organism evidence="2 3">
    <name type="scientific">Eumeta variegata</name>
    <name type="common">Bagworm moth</name>
    <name type="synonym">Eumeta japonica</name>
    <dbReference type="NCBI Taxonomy" id="151549"/>
    <lineage>
        <taxon>Eukaryota</taxon>
        <taxon>Metazoa</taxon>
        <taxon>Ecdysozoa</taxon>
        <taxon>Arthropoda</taxon>
        <taxon>Hexapoda</taxon>
        <taxon>Insecta</taxon>
        <taxon>Pterygota</taxon>
        <taxon>Neoptera</taxon>
        <taxon>Endopterygota</taxon>
        <taxon>Lepidoptera</taxon>
        <taxon>Glossata</taxon>
        <taxon>Ditrysia</taxon>
        <taxon>Tineoidea</taxon>
        <taxon>Psychidae</taxon>
        <taxon>Oiketicinae</taxon>
        <taxon>Eumeta</taxon>
    </lineage>
</organism>
<evidence type="ECO:0000313" key="2">
    <source>
        <dbReference type="EMBL" id="GBP05677.1"/>
    </source>
</evidence>
<dbReference type="AlphaFoldDB" id="A0A4C1SWJ0"/>
<accession>A0A4C1SWJ0</accession>
<sequence>MADHMSACFDHTGHSIDVFVVHSGGRATTSKFVTDIDTPAFEFYKRGRVISYGASSPKTVCPSPSDERVEATLISIESPSPLLSHQRPYSVHVSCYLSVSQKGHSKAFNKTAFCVEKLMKDELCMKNVLHIFYFAKEHDNVCDRRLNVLSEARRDCFNSPEVNNSSVYSSAAGVRTYYPTTLRTYEGHAHGRTSTGARSERRSLLTGSADAPRPSDTSIKLIFHSADLDNYRRSERHLPAAAELISL</sequence>